<dbReference type="AlphaFoldDB" id="A0A5S3PC02"/>
<gene>
    <name evidence="3" type="ORF">FDT80_15340</name>
</gene>
<dbReference type="PANTHER" id="PTHR40252">
    <property type="entry name" value="BLR0328 PROTEIN"/>
    <property type="match status" value="1"/>
</dbReference>
<evidence type="ECO:0000313" key="4">
    <source>
        <dbReference type="Proteomes" id="UP000309550"/>
    </source>
</evidence>
<keyword evidence="4" id="KW-1185">Reference proteome</keyword>
<dbReference type="EMBL" id="VANS01000004">
    <property type="protein sequence ID" value="TMM51230.1"/>
    <property type="molecule type" value="Genomic_DNA"/>
</dbReference>
<comment type="caution">
    <text evidence="3">The sequence shown here is derived from an EMBL/GenBank/DDBJ whole genome shotgun (WGS) entry which is preliminary data.</text>
</comment>
<proteinExistence type="predicted"/>
<evidence type="ECO:0000259" key="1">
    <source>
        <dbReference type="SMART" id="SM00897"/>
    </source>
</evidence>
<accession>A0A5S3PC02</accession>
<reference evidence="3 4" key="1">
    <citation type="submission" date="2019-05" db="EMBL/GenBank/DDBJ databases">
        <title>Sulfitobacter sabulilitoris sp. nov., isolated from a marine sand.</title>
        <authorList>
            <person name="Yoon J.-H."/>
        </authorList>
    </citation>
    <scope>NUCLEOTIDE SEQUENCE [LARGE SCALE GENOMIC DNA]</scope>
    <source>
        <strain evidence="3 4">HSMS-29</strain>
    </source>
</reference>
<evidence type="ECO:0000259" key="2">
    <source>
        <dbReference type="SMART" id="SM01204"/>
    </source>
</evidence>
<dbReference type="SMART" id="SM00897">
    <property type="entry name" value="FIST"/>
    <property type="match status" value="1"/>
</dbReference>
<protein>
    <submittedName>
        <fullName evidence="3">GfdT protein</fullName>
    </submittedName>
</protein>
<dbReference type="InterPro" id="IPR019494">
    <property type="entry name" value="FIST_C"/>
</dbReference>
<sequence length="387" mass="41746">MPLGAGAVGTPVSALRRGQVAHTAENPIEDLKAQIATEPLALVALFVSAEADFDKTIAEAQEQFAGTDVVACTTAGEIGMSGYENGLIVGIGFPAAHFVSTSILIEDLKNESSQVLVDRIALSQVAMRDANPRMQQGFAFLVVDGLSLREDTLTAAIAPALRDLPLFGGSAGDGTTFERTLVSLNGRVRNDAAVLTLVLTDYRTRVFSIDHLVPTDAQMVVTEADPARRIVKSINAEPAAREYARIVGKDPEQLDQFTFASHPVVVRFGGTHHVRAIQQVNDNGELVFFSAIDEGMVLTVARPDNMAAHLERKLQDLGRGGRPADILGCDCILRRIEAEQTQLTHRISQILRDHRVTGFSTYGEQIGTLHVNHTMTGVAIYADEPED</sequence>
<feature type="domain" description="FIST C-domain" evidence="2">
    <location>
        <begin position="239"/>
        <end position="368"/>
    </location>
</feature>
<dbReference type="OrthoDB" id="9807948at2"/>
<organism evidence="3 4">
    <name type="scientific">Sulfitobacter sabulilitoris</name>
    <dbReference type="NCBI Taxonomy" id="2562655"/>
    <lineage>
        <taxon>Bacteria</taxon>
        <taxon>Pseudomonadati</taxon>
        <taxon>Pseudomonadota</taxon>
        <taxon>Alphaproteobacteria</taxon>
        <taxon>Rhodobacterales</taxon>
        <taxon>Roseobacteraceae</taxon>
        <taxon>Sulfitobacter</taxon>
    </lineage>
</organism>
<dbReference type="SMART" id="SM01204">
    <property type="entry name" value="FIST_C"/>
    <property type="match status" value="1"/>
</dbReference>
<evidence type="ECO:0000313" key="3">
    <source>
        <dbReference type="EMBL" id="TMM51230.1"/>
    </source>
</evidence>
<dbReference type="Pfam" id="PF08495">
    <property type="entry name" value="FIST"/>
    <property type="match status" value="1"/>
</dbReference>
<feature type="domain" description="FIST" evidence="1">
    <location>
        <begin position="38"/>
        <end position="238"/>
    </location>
</feature>
<dbReference type="InterPro" id="IPR013702">
    <property type="entry name" value="FIST_domain_N"/>
</dbReference>
<dbReference type="RefSeq" id="WP_138663189.1">
    <property type="nucleotide sequence ID" value="NZ_VANS01000004.1"/>
</dbReference>
<dbReference type="Proteomes" id="UP000309550">
    <property type="component" value="Unassembled WGS sequence"/>
</dbReference>
<dbReference type="Pfam" id="PF10442">
    <property type="entry name" value="FIST_C"/>
    <property type="match status" value="1"/>
</dbReference>
<name>A0A5S3PC02_9RHOB</name>
<dbReference type="PANTHER" id="PTHR40252:SF2">
    <property type="entry name" value="BLR0328 PROTEIN"/>
    <property type="match status" value="1"/>
</dbReference>